<keyword evidence="3" id="KW-1003">Cell membrane</keyword>
<feature type="region of interest" description="Disordered" evidence="8">
    <location>
        <begin position="57"/>
        <end position="114"/>
    </location>
</feature>
<evidence type="ECO:0000256" key="8">
    <source>
        <dbReference type="SAM" id="MobiDB-lite"/>
    </source>
</evidence>
<keyword evidence="6 7" id="KW-0472">Membrane</keyword>
<evidence type="ECO:0000259" key="10">
    <source>
        <dbReference type="PROSITE" id="PS51123"/>
    </source>
</evidence>
<evidence type="ECO:0000313" key="12">
    <source>
        <dbReference type="Proteomes" id="UP000318102"/>
    </source>
</evidence>
<dbReference type="InterPro" id="IPR050330">
    <property type="entry name" value="Bact_OuterMem_StrucFunc"/>
</dbReference>
<organism evidence="11 12">
    <name type="scientific">Paenibacillus agilis</name>
    <dbReference type="NCBI Taxonomy" id="3020863"/>
    <lineage>
        <taxon>Bacteria</taxon>
        <taxon>Bacillati</taxon>
        <taxon>Bacillota</taxon>
        <taxon>Bacilli</taxon>
        <taxon>Bacillales</taxon>
        <taxon>Paenibacillaceae</taxon>
        <taxon>Paenibacillus</taxon>
    </lineage>
</organism>
<dbReference type="InterPro" id="IPR006665">
    <property type="entry name" value="OmpA-like"/>
</dbReference>
<dbReference type="GO" id="GO:0005886">
    <property type="term" value="C:plasma membrane"/>
    <property type="evidence" value="ECO:0007669"/>
    <property type="project" value="UniProtKB-SubCell"/>
</dbReference>
<dbReference type="AlphaFoldDB" id="A0A559IPF1"/>
<feature type="transmembrane region" description="Helical" evidence="9">
    <location>
        <begin position="21"/>
        <end position="41"/>
    </location>
</feature>
<evidence type="ECO:0000313" key="11">
    <source>
        <dbReference type="EMBL" id="TVX89423.1"/>
    </source>
</evidence>
<evidence type="ECO:0000256" key="2">
    <source>
        <dbReference type="ARBA" id="ARBA00008914"/>
    </source>
</evidence>
<dbReference type="Pfam" id="PF13677">
    <property type="entry name" value="MotB_plug"/>
    <property type="match status" value="1"/>
</dbReference>
<evidence type="ECO:0000256" key="4">
    <source>
        <dbReference type="ARBA" id="ARBA00022692"/>
    </source>
</evidence>
<dbReference type="InterPro" id="IPR025713">
    <property type="entry name" value="MotB-like_N_dom"/>
</dbReference>
<sequence>MRRRNRRRGQAAAAENQERWLITYADLITLLMIFFVVMYAMSQVDLTKYESLSSTLSSTFSDSGGTGPLPDGSGILEGAHTKPGETGGLQTKVDGGSGDQNTDKRDGKQPAANQGVMIGQITQQDLAFRKQEQQLQDTMKKIQQYIDENKLQNSISVNDVPKGIEIRLSDRLLFSLGQSELTAQAEPTLAKLASLFGQLDSMISIEGHTDNLPFASGSRYKDNWELSAERALSVLRFFITEHNLKTEQFQIAGYGDTRPVATNDTVEGRQKNRRVEIIILRNVMRPTS</sequence>
<evidence type="ECO:0000256" key="9">
    <source>
        <dbReference type="SAM" id="Phobius"/>
    </source>
</evidence>
<reference evidence="11 12" key="1">
    <citation type="submission" date="2019-07" db="EMBL/GenBank/DDBJ databases">
        <authorList>
            <person name="Kim J."/>
        </authorList>
    </citation>
    <scope>NUCLEOTIDE SEQUENCE [LARGE SCALE GENOMIC DNA]</scope>
    <source>
        <strain evidence="11 12">N4</strain>
    </source>
</reference>
<comment type="subcellular location">
    <subcellularLocation>
        <location evidence="1">Cell membrane</location>
        <topology evidence="1">Single-pass membrane protein</topology>
    </subcellularLocation>
</comment>
<evidence type="ECO:0000256" key="5">
    <source>
        <dbReference type="ARBA" id="ARBA00022989"/>
    </source>
</evidence>
<dbReference type="CDD" id="cd07185">
    <property type="entry name" value="OmpA_C-like"/>
    <property type="match status" value="1"/>
</dbReference>
<accession>A0A559IPF1</accession>
<protein>
    <submittedName>
        <fullName evidence="11">OmpA family protein</fullName>
    </submittedName>
</protein>
<dbReference type="InterPro" id="IPR036737">
    <property type="entry name" value="OmpA-like_sf"/>
</dbReference>
<dbReference type="OrthoDB" id="9815217at2"/>
<dbReference type="SUPFAM" id="SSF103088">
    <property type="entry name" value="OmpA-like"/>
    <property type="match status" value="1"/>
</dbReference>
<comment type="similarity">
    <text evidence="2">Belongs to the MotB family.</text>
</comment>
<dbReference type="Pfam" id="PF00691">
    <property type="entry name" value="OmpA"/>
    <property type="match status" value="1"/>
</dbReference>
<dbReference type="Proteomes" id="UP000318102">
    <property type="component" value="Unassembled WGS sequence"/>
</dbReference>
<feature type="domain" description="OmpA-like" evidence="10">
    <location>
        <begin position="160"/>
        <end position="283"/>
    </location>
</feature>
<dbReference type="EMBL" id="VNJK01000002">
    <property type="protein sequence ID" value="TVX89423.1"/>
    <property type="molecule type" value="Genomic_DNA"/>
</dbReference>
<keyword evidence="5 9" id="KW-1133">Transmembrane helix</keyword>
<evidence type="ECO:0000256" key="7">
    <source>
        <dbReference type="PROSITE-ProRule" id="PRU00473"/>
    </source>
</evidence>
<proteinExistence type="inferred from homology"/>
<dbReference type="PANTHER" id="PTHR30329">
    <property type="entry name" value="STATOR ELEMENT OF FLAGELLAR MOTOR COMPLEX"/>
    <property type="match status" value="1"/>
</dbReference>
<dbReference type="PROSITE" id="PS51123">
    <property type="entry name" value="OMPA_2"/>
    <property type="match status" value="1"/>
</dbReference>
<evidence type="ECO:0000256" key="3">
    <source>
        <dbReference type="ARBA" id="ARBA00022475"/>
    </source>
</evidence>
<dbReference type="RefSeq" id="WP_144991924.1">
    <property type="nucleotide sequence ID" value="NZ_VNJK01000002.1"/>
</dbReference>
<name>A0A559IPF1_9BACL</name>
<gene>
    <name evidence="11" type="ORF">FPZ44_16700</name>
</gene>
<evidence type="ECO:0000256" key="6">
    <source>
        <dbReference type="ARBA" id="ARBA00023136"/>
    </source>
</evidence>
<keyword evidence="12" id="KW-1185">Reference proteome</keyword>
<dbReference type="Gene3D" id="3.30.1330.60">
    <property type="entry name" value="OmpA-like domain"/>
    <property type="match status" value="1"/>
</dbReference>
<comment type="caution">
    <text evidence="11">The sequence shown here is derived from an EMBL/GenBank/DDBJ whole genome shotgun (WGS) entry which is preliminary data.</text>
</comment>
<evidence type="ECO:0000256" key="1">
    <source>
        <dbReference type="ARBA" id="ARBA00004162"/>
    </source>
</evidence>
<keyword evidence="4 9" id="KW-0812">Transmembrane</keyword>
<dbReference type="PANTHER" id="PTHR30329:SF21">
    <property type="entry name" value="LIPOPROTEIN YIAD-RELATED"/>
    <property type="match status" value="1"/>
</dbReference>